<dbReference type="eggNOG" id="KOG1339">
    <property type="taxonomic scope" value="Eukaryota"/>
</dbReference>
<evidence type="ECO:0000256" key="1">
    <source>
        <dbReference type="ARBA" id="ARBA00007447"/>
    </source>
</evidence>
<feature type="domain" description="Peptidase A1" evidence="7">
    <location>
        <begin position="75"/>
        <end position="471"/>
    </location>
</feature>
<dbReference type="Pfam" id="PF14541">
    <property type="entry name" value="TAXi_C"/>
    <property type="match status" value="1"/>
</dbReference>
<dbReference type="InterPro" id="IPR032799">
    <property type="entry name" value="TAXi_C"/>
</dbReference>
<keyword evidence="3" id="KW-0064">Aspartyl protease</keyword>
<name>A0A0J8B994_BETVV</name>
<dbReference type="Gene3D" id="2.40.70.10">
    <property type="entry name" value="Acid Proteases"/>
    <property type="match status" value="2"/>
</dbReference>
<dbReference type="Pfam" id="PF14543">
    <property type="entry name" value="TAXi_N"/>
    <property type="match status" value="1"/>
</dbReference>
<keyword evidence="4" id="KW-0378">Hydrolase</keyword>
<dbReference type="OMA" id="PCHPFDC"/>
<evidence type="ECO:0000256" key="3">
    <source>
        <dbReference type="ARBA" id="ARBA00022750"/>
    </source>
</evidence>
<dbReference type="InterPro" id="IPR051708">
    <property type="entry name" value="Plant_Aspart_Prot_A1"/>
</dbReference>
<evidence type="ECO:0000313" key="8">
    <source>
        <dbReference type="EMBL" id="KMS97889.1"/>
    </source>
</evidence>
<reference evidence="8 9" key="1">
    <citation type="journal article" date="2014" name="Nature">
        <title>The genome of the recently domesticated crop plant sugar beet (Beta vulgaris).</title>
        <authorList>
            <person name="Dohm J.C."/>
            <person name="Minoche A.E."/>
            <person name="Holtgrawe D."/>
            <person name="Capella-Gutierrez S."/>
            <person name="Zakrzewski F."/>
            <person name="Tafer H."/>
            <person name="Rupp O."/>
            <person name="Sorensen T.R."/>
            <person name="Stracke R."/>
            <person name="Reinhardt R."/>
            <person name="Goesmann A."/>
            <person name="Kraft T."/>
            <person name="Schulz B."/>
            <person name="Stadler P.F."/>
            <person name="Schmidt T."/>
            <person name="Gabaldon T."/>
            <person name="Lehrach H."/>
            <person name="Weisshaar B."/>
            <person name="Himmelbauer H."/>
        </authorList>
    </citation>
    <scope>NUCLEOTIDE SEQUENCE [LARGE SCALE GENOMIC DNA]</scope>
    <source>
        <tissue evidence="8">Taproot</tissue>
    </source>
</reference>
<dbReference type="InterPro" id="IPR021109">
    <property type="entry name" value="Peptidase_aspartic_dom_sf"/>
</dbReference>
<dbReference type="EMBL" id="KQ090289">
    <property type="protein sequence ID" value="KMS97889.1"/>
    <property type="molecule type" value="Genomic_DNA"/>
</dbReference>
<dbReference type="CDD" id="cd05476">
    <property type="entry name" value="pepsin_A_like_plant"/>
    <property type="match status" value="1"/>
</dbReference>
<dbReference type="PROSITE" id="PS51767">
    <property type="entry name" value="PEPTIDASE_A1"/>
    <property type="match status" value="1"/>
</dbReference>
<dbReference type="Gramene" id="KMS97889">
    <property type="protein sequence ID" value="KMS97889"/>
    <property type="gene ID" value="BVRB_5g123180"/>
</dbReference>
<dbReference type="InterPro" id="IPR034161">
    <property type="entry name" value="Pepsin-like_plant"/>
</dbReference>
<dbReference type="GO" id="GO:0004190">
    <property type="term" value="F:aspartic-type endopeptidase activity"/>
    <property type="evidence" value="ECO:0007669"/>
    <property type="project" value="UniProtKB-KW"/>
</dbReference>
<feature type="signal peptide" evidence="6">
    <location>
        <begin position="1"/>
        <end position="22"/>
    </location>
</feature>
<accession>A0A0J8B994</accession>
<evidence type="ECO:0000259" key="7">
    <source>
        <dbReference type="PROSITE" id="PS51767"/>
    </source>
</evidence>
<evidence type="ECO:0000256" key="2">
    <source>
        <dbReference type="ARBA" id="ARBA00022670"/>
    </source>
</evidence>
<dbReference type="AlphaFoldDB" id="A0A0J8B994"/>
<dbReference type="FunFam" id="2.40.70.10:FF:000055">
    <property type="entry name" value="Probable aspartyl protease At4g16563"/>
    <property type="match status" value="1"/>
</dbReference>
<dbReference type="InterPro" id="IPR001969">
    <property type="entry name" value="Aspartic_peptidase_AS"/>
</dbReference>
<dbReference type="PANTHER" id="PTHR47967">
    <property type="entry name" value="OS07G0603500 PROTEIN-RELATED"/>
    <property type="match status" value="1"/>
</dbReference>
<dbReference type="Proteomes" id="UP000035740">
    <property type="component" value="Unassembled WGS sequence"/>
</dbReference>
<dbReference type="KEGG" id="bvg:104907848"/>
<dbReference type="SUPFAM" id="SSF50630">
    <property type="entry name" value="Acid proteases"/>
    <property type="match status" value="1"/>
</dbReference>
<evidence type="ECO:0000256" key="5">
    <source>
        <dbReference type="ARBA" id="ARBA00023180"/>
    </source>
</evidence>
<dbReference type="PROSITE" id="PS00141">
    <property type="entry name" value="ASP_PROTEASE"/>
    <property type="match status" value="1"/>
</dbReference>
<dbReference type="PANTHER" id="PTHR47967:SF26">
    <property type="entry name" value="PEPTIDASE A1 DOMAIN-CONTAINING PROTEIN"/>
    <property type="match status" value="1"/>
</dbReference>
<sequence length="485" mass="52893">MASCILFLSLFFCLSLFSLTSQQLLLPLTHSLSKTHTQFTSSHHLLKSTTAISAARHRRHSNKQVSLPLSPGSDYTLTFTLNSQTLSVYMDTGSDVVWFPCSPFECILCDGKYPPGTLSSLNVSKSSLLSCKSRACSAAHSSVSSSDLCAIAKCPLDEIEISDCSNYACPSFYYAYGDGSLIAQLHKENLLMPSSSNDKPLILKNFTFGCAHSTLGEPIGVAGFGRGSLSLPAQLANFSPELGNQFSYCLVSHSFDSTKLRHPSPLILGKNKEREFDKVSLFAYTPMLDNPKHPYFYSVGLEGISVGSRWIPAPENLRRVDSEGNGGLVVDSGTTYTMLPSGFYESVAGELERQIGKVFKRAKETELNTGLRPCFYLHGGKGSVGKVVPSLALHLGMNSSVVLPKRNYFYKFMDGGIGNGDEVKKGRRVGCFMMMDSGDEGESGPGATLGNYQQQGFEVVYDLAQRRVGFAPRKCATLWNNLNQH</sequence>
<keyword evidence="6" id="KW-0732">Signal</keyword>
<proteinExistence type="inferred from homology"/>
<dbReference type="OrthoDB" id="2747330at2759"/>
<gene>
    <name evidence="8" type="ORF">BVRB_5g123180</name>
</gene>
<evidence type="ECO:0000256" key="6">
    <source>
        <dbReference type="SAM" id="SignalP"/>
    </source>
</evidence>
<keyword evidence="9" id="KW-1185">Reference proteome</keyword>
<dbReference type="GO" id="GO:0006508">
    <property type="term" value="P:proteolysis"/>
    <property type="evidence" value="ECO:0007669"/>
    <property type="project" value="UniProtKB-KW"/>
</dbReference>
<dbReference type="GO" id="GO:0005576">
    <property type="term" value="C:extracellular region"/>
    <property type="evidence" value="ECO:0007669"/>
    <property type="project" value="TreeGrafter"/>
</dbReference>
<protein>
    <recommendedName>
        <fullName evidence="7">Peptidase A1 domain-containing protein</fullName>
    </recommendedName>
</protein>
<dbReference type="InterPro" id="IPR032861">
    <property type="entry name" value="TAXi_N"/>
</dbReference>
<evidence type="ECO:0000256" key="4">
    <source>
        <dbReference type="ARBA" id="ARBA00022801"/>
    </source>
</evidence>
<comment type="similarity">
    <text evidence="1">Belongs to the peptidase A1 family.</text>
</comment>
<evidence type="ECO:0000313" key="9">
    <source>
        <dbReference type="Proteomes" id="UP000035740"/>
    </source>
</evidence>
<organism evidence="8 9">
    <name type="scientific">Beta vulgaris subsp. vulgaris</name>
    <name type="common">Beet</name>
    <dbReference type="NCBI Taxonomy" id="3555"/>
    <lineage>
        <taxon>Eukaryota</taxon>
        <taxon>Viridiplantae</taxon>
        <taxon>Streptophyta</taxon>
        <taxon>Embryophyta</taxon>
        <taxon>Tracheophyta</taxon>
        <taxon>Spermatophyta</taxon>
        <taxon>Magnoliopsida</taxon>
        <taxon>eudicotyledons</taxon>
        <taxon>Gunneridae</taxon>
        <taxon>Pentapetalae</taxon>
        <taxon>Caryophyllales</taxon>
        <taxon>Chenopodiaceae</taxon>
        <taxon>Betoideae</taxon>
        <taxon>Beta</taxon>
    </lineage>
</organism>
<dbReference type="InterPro" id="IPR033121">
    <property type="entry name" value="PEPTIDASE_A1"/>
</dbReference>
<feature type="chain" id="PRO_5005294332" description="Peptidase A1 domain-containing protein" evidence="6">
    <location>
        <begin position="23"/>
        <end position="485"/>
    </location>
</feature>
<keyword evidence="2" id="KW-0645">Protease</keyword>
<keyword evidence="5" id="KW-0325">Glycoprotein</keyword>